<organism evidence="2 3">
    <name type="scientific">Gonapodya prolifera (strain JEL478)</name>
    <name type="common">Monoblepharis prolifera</name>
    <dbReference type="NCBI Taxonomy" id="1344416"/>
    <lineage>
        <taxon>Eukaryota</taxon>
        <taxon>Fungi</taxon>
        <taxon>Fungi incertae sedis</taxon>
        <taxon>Chytridiomycota</taxon>
        <taxon>Chytridiomycota incertae sedis</taxon>
        <taxon>Monoblepharidomycetes</taxon>
        <taxon>Monoblepharidales</taxon>
        <taxon>Gonapodyaceae</taxon>
        <taxon>Gonapodya</taxon>
    </lineage>
</organism>
<dbReference type="AlphaFoldDB" id="A0A138ZZY2"/>
<protein>
    <recommendedName>
        <fullName evidence="4">Ankyrin</fullName>
    </recommendedName>
</protein>
<feature type="region of interest" description="Disordered" evidence="1">
    <location>
        <begin position="118"/>
        <end position="157"/>
    </location>
</feature>
<feature type="compositionally biased region" description="Acidic residues" evidence="1">
    <location>
        <begin position="120"/>
        <end position="153"/>
    </location>
</feature>
<accession>A0A138ZZY2</accession>
<dbReference type="SUPFAM" id="SSF48403">
    <property type="entry name" value="Ankyrin repeat"/>
    <property type="match status" value="1"/>
</dbReference>
<keyword evidence="3" id="KW-1185">Reference proteome</keyword>
<sequence>MDQFGIIERALAKYGTLDAYFAVYSHPHLMTQVDPINMVDRIYYLPRTMRVAAFEGHIPVLVRGFQEDGFTQRDLRWCVVSAICGNRIDCVRLLLGSPYRANMYKEFASLTKKRITPDDMTLDSSDDEFESLSDEDESMSDEGSEGNDEDDSESGSPYTLIDDIEAWEHPEREMHETKTPATVACYLGRLEILALLYEDKEVVYEHTTHFAAACSQGHIAICKYIMENVQLDVRTLNLGFQYACAAGHVDIAHEILNRYHPRLDPRDIAYAYVFGIRRDDTDVLRCLDDAFLQPIDAHQAFRAIMRWKAVKTFRYLSDPAFRRSKQLDFSIFLNHIASFFDFGGDTTLLREVLDMGIRPTKWAFETVFNHLEKGFIRNSTPKKVMRMLLQGQDQVLSERLFTHFVCRDRIQFDSTLKIMFPSLR</sequence>
<evidence type="ECO:0000256" key="1">
    <source>
        <dbReference type="SAM" id="MobiDB-lite"/>
    </source>
</evidence>
<proteinExistence type="predicted"/>
<reference evidence="2 3" key="1">
    <citation type="journal article" date="2015" name="Genome Biol. Evol.">
        <title>Phylogenomic analyses indicate that early fungi evolved digesting cell walls of algal ancestors of land plants.</title>
        <authorList>
            <person name="Chang Y."/>
            <person name="Wang S."/>
            <person name="Sekimoto S."/>
            <person name="Aerts A.L."/>
            <person name="Choi C."/>
            <person name="Clum A."/>
            <person name="LaButti K.M."/>
            <person name="Lindquist E.A."/>
            <person name="Yee Ngan C."/>
            <person name="Ohm R.A."/>
            <person name="Salamov A.A."/>
            <person name="Grigoriev I.V."/>
            <person name="Spatafora J.W."/>
            <person name="Berbee M.L."/>
        </authorList>
    </citation>
    <scope>NUCLEOTIDE SEQUENCE [LARGE SCALE GENOMIC DNA]</scope>
    <source>
        <strain evidence="2 3">JEL478</strain>
    </source>
</reference>
<dbReference type="Gene3D" id="1.25.40.20">
    <property type="entry name" value="Ankyrin repeat-containing domain"/>
    <property type="match status" value="1"/>
</dbReference>
<dbReference type="InterPro" id="IPR036770">
    <property type="entry name" value="Ankyrin_rpt-contain_sf"/>
</dbReference>
<evidence type="ECO:0008006" key="4">
    <source>
        <dbReference type="Google" id="ProtNLM"/>
    </source>
</evidence>
<name>A0A138ZZY2_GONPJ</name>
<gene>
    <name evidence="2" type="ORF">M427DRAFT_49022</name>
</gene>
<dbReference type="Proteomes" id="UP000070544">
    <property type="component" value="Unassembled WGS sequence"/>
</dbReference>
<evidence type="ECO:0000313" key="3">
    <source>
        <dbReference type="Proteomes" id="UP000070544"/>
    </source>
</evidence>
<dbReference type="OrthoDB" id="78480at2759"/>
<dbReference type="EMBL" id="KQ965847">
    <property type="protein sequence ID" value="KXS09835.1"/>
    <property type="molecule type" value="Genomic_DNA"/>
</dbReference>
<evidence type="ECO:0000313" key="2">
    <source>
        <dbReference type="EMBL" id="KXS09835.1"/>
    </source>
</evidence>